<feature type="region of interest" description="Disordered" evidence="1">
    <location>
        <begin position="114"/>
        <end position="137"/>
    </location>
</feature>
<proteinExistence type="predicted"/>
<dbReference type="InterPro" id="IPR056929">
    <property type="entry name" value="Znf_RING-like"/>
</dbReference>
<dbReference type="STRING" id="1399860.A0A2C5XXB5"/>
<comment type="caution">
    <text evidence="3">The sequence shown here is derived from an EMBL/GenBank/DDBJ whole genome shotgun (WGS) entry which is preliminary data.</text>
</comment>
<feature type="region of interest" description="Disordered" evidence="1">
    <location>
        <begin position="333"/>
        <end position="363"/>
    </location>
</feature>
<feature type="compositionally biased region" description="Polar residues" evidence="1">
    <location>
        <begin position="122"/>
        <end position="133"/>
    </location>
</feature>
<gene>
    <name evidence="3" type="ORF">CDD81_2152</name>
</gene>
<dbReference type="EMBL" id="NJET01000165">
    <property type="protein sequence ID" value="PHH60066.1"/>
    <property type="molecule type" value="Genomic_DNA"/>
</dbReference>
<dbReference type="AlphaFoldDB" id="A0A2C5XXB5"/>
<organism evidence="3 4">
    <name type="scientific">Ophiocordyceps australis</name>
    <dbReference type="NCBI Taxonomy" id="1399860"/>
    <lineage>
        <taxon>Eukaryota</taxon>
        <taxon>Fungi</taxon>
        <taxon>Dikarya</taxon>
        <taxon>Ascomycota</taxon>
        <taxon>Pezizomycotina</taxon>
        <taxon>Sordariomycetes</taxon>
        <taxon>Hypocreomycetidae</taxon>
        <taxon>Hypocreales</taxon>
        <taxon>Ophiocordycipitaceae</taxon>
        <taxon>Ophiocordyceps</taxon>
    </lineage>
</organism>
<name>A0A2C5XXB5_9HYPO</name>
<feature type="compositionally biased region" description="Basic and acidic residues" evidence="1">
    <location>
        <begin position="227"/>
        <end position="242"/>
    </location>
</feature>
<evidence type="ECO:0000313" key="3">
    <source>
        <dbReference type="EMBL" id="PHH60066.1"/>
    </source>
</evidence>
<sequence>MSHGGVAMPPRSSMTSSFSLSASDDEVYCPIVNQDGSICRKRCTGEKKFRSIQEHIRRAHPDNWIPKLPATEASVNLMIRKTLPGHAGHDQLSSPAGQNASERDAYYRHRQAGSATPHLTDEYTTSSSNSSVGQAHAAAALAQLQSIQSERNADDSDGRRIPRASIEWSPVNAPNEPTSDPYSASRHRDTLPPLLANSPPGRSSTLPPLQRSLGTGGRTRRQSVTKRGREAHDKSKSSRDLAQRLQHSERMWHGNSDRKALSAEPSVDRDRRWLDLIDAAGQAASAAVDLNGERTPVARSPNSTNRSSLPPFQHAHIQTGAYQASPLQRALTPPTYTADATDPVPSVESGESGDNFHMAPHGLSASSPSHMSVQAIQIYCAACQRVSPLKDSYACTECICGLCQTCVEILMAEHGAQRKCPRCATIGGRFKPFQLEIRY</sequence>
<evidence type="ECO:0000259" key="2">
    <source>
        <dbReference type="Pfam" id="PF25080"/>
    </source>
</evidence>
<evidence type="ECO:0000313" key="4">
    <source>
        <dbReference type="Proteomes" id="UP000226192"/>
    </source>
</evidence>
<keyword evidence="4" id="KW-1185">Reference proteome</keyword>
<accession>A0A2C5XXB5</accession>
<protein>
    <recommendedName>
        <fullName evidence="2">RING zinc finger-like domain-containing protein</fullName>
    </recommendedName>
</protein>
<dbReference type="OrthoDB" id="5405791at2759"/>
<feature type="compositionally biased region" description="Low complexity" evidence="1">
    <location>
        <begin position="333"/>
        <end position="345"/>
    </location>
</feature>
<dbReference type="Pfam" id="PF25080">
    <property type="entry name" value="zf_RING-like"/>
    <property type="match status" value="1"/>
</dbReference>
<dbReference type="Proteomes" id="UP000226192">
    <property type="component" value="Unassembled WGS sequence"/>
</dbReference>
<feature type="region of interest" description="Disordered" evidence="1">
    <location>
        <begin position="149"/>
        <end position="242"/>
    </location>
</feature>
<feature type="domain" description="RING zinc finger-like" evidence="2">
    <location>
        <begin position="378"/>
        <end position="423"/>
    </location>
</feature>
<reference evidence="3 4" key="1">
    <citation type="submission" date="2017-06" db="EMBL/GenBank/DDBJ databases">
        <title>Ant-infecting Ophiocordyceps genomes reveal a high diversity of potential behavioral manipulation genes and a possible major role for enterotoxins.</title>
        <authorList>
            <person name="De Bekker C."/>
            <person name="Evans H.C."/>
            <person name="Brachmann A."/>
            <person name="Hughes D.P."/>
        </authorList>
    </citation>
    <scope>NUCLEOTIDE SEQUENCE [LARGE SCALE GENOMIC DNA]</scope>
    <source>
        <strain evidence="3 4">Map64</strain>
    </source>
</reference>
<feature type="compositionally biased region" description="Basic and acidic residues" evidence="1">
    <location>
        <begin position="151"/>
        <end position="160"/>
    </location>
</feature>
<evidence type="ECO:0000256" key="1">
    <source>
        <dbReference type="SAM" id="MobiDB-lite"/>
    </source>
</evidence>